<dbReference type="InterPro" id="IPR023213">
    <property type="entry name" value="CAT-like_dom_sf"/>
</dbReference>
<dbReference type="InterPro" id="IPR042099">
    <property type="entry name" value="ANL_N_sf"/>
</dbReference>
<accession>A0ABY6B8T6</accession>
<evidence type="ECO:0000313" key="4">
    <source>
        <dbReference type="Proteomes" id="UP001064632"/>
    </source>
</evidence>
<keyword evidence="4" id="KW-1185">Reference proteome</keyword>
<reference evidence="3" key="1">
    <citation type="submission" date="2022-09" db="EMBL/GenBank/DDBJ databases">
        <title>Tahibacter sp. nov., isolated from a fresh water.</title>
        <authorList>
            <person name="Baek J.H."/>
            <person name="Lee J.K."/>
            <person name="Kim J.M."/>
            <person name="Jeon C.O."/>
        </authorList>
    </citation>
    <scope>NUCLEOTIDE SEQUENCE</scope>
    <source>
        <strain evidence="3">W38</strain>
    </source>
</reference>
<dbReference type="CDD" id="cd19531">
    <property type="entry name" value="LCL_NRPS-like"/>
    <property type="match status" value="1"/>
</dbReference>
<dbReference type="EMBL" id="CP104694">
    <property type="protein sequence ID" value="UXI66285.1"/>
    <property type="molecule type" value="Genomic_DNA"/>
</dbReference>
<feature type="domain" description="Condensation" evidence="2">
    <location>
        <begin position="30"/>
        <end position="470"/>
    </location>
</feature>
<name>A0ABY6B8T6_9GAMM</name>
<dbReference type="Gene3D" id="3.40.50.12780">
    <property type="entry name" value="N-terminal domain of ligase-like"/>
    <property type="match status" value="1"/>
</dbReference>
<dbReference type="Proteomes" id="UP001064632">
    <property type="component" value="Chromosome"/>
</dbReference>
<dbReference type="Gene3D" id="3.30.559.10">
    <property type="entry name" value="Chloramphenicol acetyltransferase-like domain"/>
    <property type="match status" value="1"/>
</dbReference>
<dbReference type="PROSITE" id="PS00455">
    <property type="entry name" value="AMP_BINDING"/>
    <property type="match status" value="1"/>
</dbReference>
<dbReference type="Pfam" id="PF00668">
    <property type="entry name" value="Condensation"/>
    <property type="match status" value="1"/>
</dbReference>
<proteinExistence type="predicted"/>
<dbReference type="PANTHER" id="PTHR45527">
    <property type="entry name" value="NONRIBOSOMAL PEPTIDE SYNTHETASE"/>
    <property type="match status" value="1"/>
</dbReference>
<dbReference type="InterPro" id="IPR000873">
    <property type="entry name" value="AMP-dep_synth/lig_dom"/>
</dbReference>
<dbReference type="InterPro" id="IPR001242">
    <property type="entry name" value="Condensation_dom"/>
</dbReference>
<evidence type="ECO:0000259" key="1">
    <source>
        <dbReference type="Pfam" id="PF00501"/>
    </source>
</evidence>
<evidence type="ECO:0000313" key="3">
    <source>
        <dbReference type="EMBL" id="UXI66285.1"/>
    </source>
</evidence>
<feature type="domain" description="AMP-dependent synthetase/ligase" evidence="1">
    <location>
        <begin position="487"/>
        <end position="808"/>
    </location>
</feature>
<dbReference type="InterPro" id="IPR020845">
    <property type="entry name" value="AMP-binding_CS"/>
</dbReference>
<dbReference type="SUPFAM" id="SSF52777">
    <property type="entry name" value="CoA-dependent acyltransferases"/>
    <property type="match status" value="2"/>
</dbReference>
<organism evidence="3 4">
    <name type="scientific">Tahibacter amnicola</name>
    <dbReference type="NCBI Taxonomy" id="2976241"/>
    <lineage>
        <taxon>Bacteria</taxon>
        <taxon>Pseudomonadati</taxon>
        <taxon>Pseudomonadota</taxon>
        <taxon>Gammaproteobacteria</taxon>
        <taxon>Lysobacterales</taxon>
        <taxon>Rhodanobacteraceae</taxon>
        <taxon>Tahibacter</taxon>
    </lineage>
</organism>
<dbReference type="Pfam" id="PF00501">
    <property type="entry name" value="AMP-binding"/>
    <property type="match status" value="1"/>
</dbReference>
<dbReference type="Gene3D" id="3.30.559.30">
    <property type="entry name" value="Nonribosomal peptide synthetase, condensation domain"/>
    <property type="match status" value="1"/>
</dbReference>
<dbReference type="PANTHER" id="PTHR45527:SF1">
    <property type="entry name" value="FATTY ACID SYNTHASE"/>
    <property type="match status" value="1"/>
</dbReference>
<gene>
    <name evidence="3" type="ORF">N4264_16180</name>
</gene>
<evidence type="ECO:0000259" key="2">
    <source>
        <dbReference type="Pfam" id="PF00668"/>
    </source>
</evidence>
<dbReference type="SUPFAM" id="SSF56801">
    <property type="entry name" value="Acetyl-CoA synthetase-like"/>
    <property type="match status" value="1"/>
</dbReference>
<dbReference type="RefSeq" id="WP_261693269.1">
    <property type="nucleotide sequence ID" value="NZ_CP104694.1"/>
</dbReference>
<sequence>MSTDTRQQIQALLRQRSVAGERLVRDPVSECPASEGQRALWFAQAVAQTPAYNIVTGFRIDGAFSVPAFQSALAFLADRHEIVRTQLVEEAGALVQRILPTVEIPLLVADLSQSDDSDGALRALVADECGRAFDLACAPLARAIVVKLHAESHVALAVMHHAMGDAWSQNVVATELGAAYARALRGDSSDVPPLPVQYSDFSRWQQAILRGAEGERQVAYWRQALDRLPLLHGLPTDRPRQSAIPAETGRVIRRLPTAPVLRLQEIARAANATVFHALLALYATAVARFGDTDDVTIGFASANRQRPELQGLIGYLVTALPARIALSDRATLHDTIAQVRSVVVGAMANQDVPLDVIVDRLGIARAPQIHPLFQLFFSYQEGGAQVLQLAQAKLSPLPADLLPRRAPKFDLSLVARRDEHGIELCWDYDVRLFDASSVETIADAIMQLATIGDPALPTATVALLPAERTEVQPLAKGLPHFLHDLVARHVASRPDCLAVVDSTHRWTYAELHRQSAHTAQVLALHGVAAGACVVVALRSGAPLVATMLAIWRRGAVFVPVDPEVPVSRLQQIIRGCAALCVVTDGVDTTGVPDGCATVDIRAGGFAQLREPASATIVTGDDVAYIVHTSGSTGVPKGVMIGHANLAFFIDAMTRRFPLAPGWTYGIATHPSTDIGLGNVFLALATGGTLHLIDRETSRDAAKYARYVQENPIDVAKFTPSHYLSLYQPGTFGTAQPRQMVILAGEALAPAIISSLADHFGKCRIVNSYGPSECSVSCCVHEIDAPVAGARVPIGMALPGVRLRVMGQGELSNRRVLSASW</sequence>
<protein>
    <submittedName>
        <fullName evidence="3">Condensation domain-containing protein</fullName>
    </submittedName>
</protein>